<dbReference type="RefSeq" id="XP_067714708.1">
    <property type="nucleotide sequence ID" value="XM_067858607.1"/>
</dbReference>
<dbReference type="AlphaFoldDB" id="A0AAV4LVP4"/>
<protein>
    <submittedName>
        <fullName evidence="2">Uncharacterized protein</fullName>
    </submittedName>
</protein>
<feature type="compositionally biased region" description="Basic residues" evidence="1">
    <location>
        <begin position="199"/>
        <end position="212"/>
    </location>
</feature>
<evidence type="ECO:0000313" key="3">
    <source>
        <dbReference type="Proteomes" id="UP001497744"/>
    </source>
</evidence>
<gene>
    <name evidence="2" type="ORF">BcabD6B2_20740</name>
</gene>
<evidence type="ECO:0000313" key="2">
    <source>
        <dbReference type="EMBL" id="GIX62639.1"/>
    </source>
</evidence>
<dbReference type="EMBL" id="BPLF01000002">
    <property type="protein sequence ID" value="GIX62639.1"/>
    <property type="molecule type" value="Genomic_DNA"/>
</dbReference>
<name>A0AAV4LVP4_BABCB</name>
<sequence>MNRACHSQIRVPVGRHFGHIWHRQRQTFQAPPKVDSAFKKEPRFRILPELDVWNVPVRRCIISAFGRGIPRGLRSRGWEPGWCSSPSAWFCTKAQPKHAKWASKGRITPRECSGAPGVRVLLRSRIGVLIHPLGVASVAAGGVVTDKVHFHRVVLRDGPVDDDVVVLRSARVVDEFLAPANPRLDVVGSRLQALHRLQRHAPHAKAHRRHRRVREERENRGDRVGGNHAAMPSAGAAAILRRQQRLAPGTPLRRSLLVADGGRGRVVPCEAQYPPQDRRPHRGHVMETQHVVPPEHLAVRGDLEHVQHLLLQGVHLLLGKNIQGHRLQPELAVRQQVKEAAEKVLGVVHARGQELRRQEKSGTHHEHEQLLPQHALVIVAARRRNGAAQLVVDLAVPAARAQLRGDEAAPDEVHQFRAQQVEGRRRVQVRLNPLLVFEPEKARLRAGEFAGQGDRQLVDLLHREEGQIHEPLQPLDQPL</sequence>
<dbReference type="GeneID" id="94194120"/>
<feature type="compositionally biased region" description="Basic and acidic residues" evidence="1">
    <location>
        <begin position="213"/>
        <end position="225"/>
    </location>
</feature>
<proteinExistence type="predicted"/>
<keyword evidence="3" id="KW-1185">Reference proteome</keyword>
<comment type="caution">
    <text evidence="2">The sequence shown here is derived from an EMBL/GenBank/DDBJ whole genome shotgun (WGS) entry which is preliminary data.</text>
</comment>
<organism evidence="2 3">
    <name type="scientific">Babesia caballi</name>
    <dbReference type="NCBI Taxonomy" id="5871"/>
    <lineage>
        <taxon>Eukaryota</taxon>
        <taxon>Sar</taxon>
        <taxon>Alveolata</taxon>
        <taxon>Apicomplexa</taxon>
        <taxon>Aconoidasida</taxon>
        <taxon>Piroplasmida</taxon>
        <taxon>Babesiidae</taxon>
        <taxon>Babesia</taxon>
    </lineage>
</organism>
<feature type="region of interest" description="Disordered" evidence="1">
    <location>
        <begin position="199"/>
        <end position="230"/>
    </location>
</feature>
<reference evidence="2 3" key="1">
    <citation type="submission" date="2021-06" db="EMBL/GenBank/DDBJ databases">
        <title>Genome sequence of Babesia caballi.</title>
        <authorList>
            <person name="Yamagishi J."/>
            <person name="Kidaka T."/>
            <person name="Ochi A."/>
        </authorList>
    </citation>
    <scope>NUCLEOTIDE SEQUENCE [LARGE SCALE GENOMIC DNA]</scope>
    <source>
        <strain evidence="2">USDA-D6B2</strain>
    </source>
</reference>
<evidence type="ECO:0000256" key="1">
    <source>
        <dbReference type="SAM" id="MobiDB-lite"/>
    </source>
</evidence>
<dbReference type="Proteomes" id="UP001497744">
    <property type="component" value="Unassembled WGS sequence"/>
</dbReference>
<accession>A0AAV4LVP4</accession>